<accession>A0A367KFU3</accession>
<reference evidence="1 2" key="1">
    <citation type="journal article" date="2018" name="G3 (Bethesda)">
        <title>Phylogenetic and Phylogenomic Definition of Rhizopus Species.</title>
        <authorList>
            <person name="Gryganskyi A.P."/>
            <person name="Golan J."/>
            <person name="Dolatabadi S."/>
            <person name="Mondo S."/>
            <person name="Robb S."/>
            <person name="Idnurm A."/>
            <person name="Muszewska A."/>
            <person name="Steczkiewicz K."/>
            <person name="Masonjones S."/>
            <person name="Liao H.L."/>
            <person name="Gajdeczka M.T."/>
            <person name="Anike F."/>
            <person name="Vuek A."/>
            <person name="Anishchenko I.M."/>
            <person name="Voigt K."/>
            <person name="de Hoog G.S."/>
            <person name="Smith M.E."/>
            <person name="Heitman J."/>
            <person name="Vilgalys R."/>
            <person name="Stajich J.E."/>
        </authorList>
    </citation>
    <scope>NUCLEOTIDE SEQUENCE [LARGE SCALE GENOMIC DNA]</scope>
    <source>
        <strain evidence="1 2">CBS 357.93</strain>
    </source>
</reference>
<dbReference type="EMBL" id="PJQL01000030">
    <property type="protein sequence ID" value="RCI00990.1"/>
    <property type="molecule type" value="Genomic_DNA"/>
</dbReference>
<proteinExistence type="predicted"/>
<dbReference type="Proteomes" id="UP000252139">
    <property type="component" value="Unassembled WGS sequence"/>
</dbReference>
<comment type="caution">
    <text evidence="1">The sequence shown here is derived from an EMBL/GenBank/DDBJ whole genome shotgun (WGS) entry which is preliminary data.</text>
</comment>
<dbReference type="OrthoDB" id="2162799at2759"/>
<sequence>MFDDLRSEQDIWKNCINMILTLLEDNLFSDSTPKADAQRLDLSKDDQGSLGMYKRHMHAHPLYLDLFQQVSSTPTTPSFKRKRSVSEVVHERKMQKLSSSLANDIARSLSVDDDDEDMGFQFTKRTQRHQEDNPMPTLRRISLSGTSNPCSYSLEQWMRQQAEMYHIPLFKYKELSDEKQKELRKELDLLQTPNQTFDQLREHLCRVLKLADELGGDHTLNFTQIFPEWSIYEYRINSLARFVQAMEDMNNSIHTTIPRTSDLLQDIKRLQTTLDSKLALYGDALSQNGLEWKAMGLPVDDHLLAATKQWLFNLCVGLMEALELECKKVGDNVSDMSELYDLPVGEELMTSILCGLEFVSEASACIGYSSPNIVYSCRAMVTIYSQWICENLDHLHDKATEEEVGKKMRISNAVPTKRVDIRYMQLLDNMIRAISCLLTLAELGIVPNGSSPSVSDTHISLDNLTSVLVEFTVRAIGVIQTEKNQKKVTGNVLANPQATVVYMSELLLSFVDRVIELGGSDVNETKRVQTLHVYLKDIESSIEH</sequence>
<gene>
    <name evidence="1" type="ORF">CU097_015634</name>
</gene>
<keyword evidence="2" id="KW-1185">Reference proteome</keyword>
<name>A0A367KFU3_RHIAZ</name>
<evidence type="ECO:0000313" key="2">
    <source>
        <dbReference type="Proteomes" id="UP000252139"/>
    </source>
</evidence>
<organism evidence="1 2">
    <name type="scientific">Rhizopus azygosporus</name>
    <name type="common">Rhizopus microsporus var. azygosporus</name>
    <dbReference type="NCBI Taxonomy" id="86630"/>
    <lineage>
        <taxon>Eukaryota</taxon>
        <taxon>Fungi</taxon>
        <taxon>Fungi incertae sedis</taxon>
        <taxon>Mucoromycota</taxon>
        <taxon>Mucoromycotina</taxon>
        <taxon>Mucoromycetes</taxon>
        <taxon>Mucorales</taxon>
        <taxon>Mucorineae</taxon>
        <taxon>Rhizopodaceae</taxon>
        <taxon>Rhizopus</taxon>
    </lineage>
</organism>
<dbReference type="AlphaFoldDB" id="A0A367KFU3"/>
<protein>
    <submittedName>
        <fullName evidence="1">Uncharacterized protein</fullName>
    </submittedName>
</protein>
<dbReference type="STRING" id="86630.A0A367KFU3"/>
<evidence type="ECO:0000313" key="1">
    <source>
        <dbReference type="EMBL" id="RCI00990.1"/>
    </source>
</evidence>